<dbReference type="PROSITE" id="PS51257">
    <property type="entry name" value="PROKAR_LIPOPROTEIN"/>
    <property type="match status" value="1"/>
</dbReference>
<dbReference type="AlphaFoldDB" id="A0A2P2BMH5"/>
<dbReference type="RefSeq" id="WP_166504679.1">
    <property type="nucleotide sequence ID" value="NZ_JAKNTL010000002.1"/>
</dbReference>
<accession>A0A2P2BMH5</accession>
<evidence type="ECO:0000313" key="1">
    <source>
        <dbReference type="EMBL" id="CEI71621.1"/>
    </source>
</evidence>
<dbReference type="EMBL" id="LN650648">
    <property type="protein sequence ID" value="CEI71621.1"/>
    <property type="molecule type" value="Genomic_DNA"/>
</dbReference>
<evidence type="ECO:0000313" key="2">
    <source>
        <dbReference type="Proteomes" id="UP000245695"/>
    </source>
</evidence>
<sequence length="196" mass="22792">MRSKLTLLAVLIISMLVIIVGCQKRQLTKEEAYEEFQKVISEIDSYTCKAEVEVVGNKSSHNYVFIHNYNKPDNYKLELVSPEHLKGKTIEYKSDKIIVKNPGIKDEIELPNVGENDQNMFIGDFIKNYLQSEEVDIKLSDGSLALETYIPGEDEYFNKQILYINIKTKQPEKMEIIDSKGMIRFTITYKDFQYEK</sequence>
<dbReference type="KEGG" id="rhom:FRIFI_0067"/>
<keyword evidence="2" id="KW-1185">Reference proteome</keyword>
<reference evidence="1 2" key="1">
    <citation type="submission" date="2014-09" db="EMBL/GenBank/DDBJ databases">
        <authorList>
            <person name="Hornung B.V."/>
        </authorList>
    </citation>
    <scope>NUCLEOTIDE SEQUENCE [LARGE SCALE GENOMIC DNA]</scope>
    <source>
        <strain evidence="1 2">FRIFI</strain>
    </source>
</reference>
<name>A0A2P2BMH5_9FIRM</name>
<proteinExistence type="predicted"/>
<dbReference type="Proteomes" id="UP000245695">
    <property type="component" value="Chromosome 1"/>
</dbReference>
<organism evidence="1 2">
    <name type="scientific">Romboutsia hominis</name>
    <dbReference type="NCBI Taxonomy" id="1507512"/>
    <lineage>
        <taxon>Bacteria</taxon>
        <taxon>Bacillati</taxon>
        <taxon>Bacillota</taxon>
        <taxon>Clostridia</taxon>
        <taxon>Peptostreptococcales</taxon>
        <taxon>Peptostreptococcaceae</taxon>
        <taxon>Romboutsia</taxon>
    </lineage>
</organism>
<gene>
    <name evidence="1" type="ORF">FRIFI_0067</name>
</gene>
<dbReference type="NCBIfam" id="NF041286">
    <property type="entry name" value="lipo_GerS"/>
    <property type="match status" value="1"/>
</dbReference>
<evidence type="ECO:0008006" key="3">
    <source>
        <dbReference type="Google" id="ProtNLM"/>
    </source>
</evidence>
<dbReference type="Gene3D" id="2.50.20.10">
    <property type="entry name" value="Lipoprotein localisation LolA/LolB/LppX"/>
    <property type="match status" value="1"/>
</dbReference>
<protein>
    <recommendedName>
        <fullName evidence="3">Prokaryotic membrane lipoprotein lipid attachment site profile</fullName>
    </recommendedName>
</protein>